<evidence type="ECO:0000313" key="1">
    <source>
        <dbReference type="EMBL" id="MFC6199212.1"/>
    </source>
</evidence>
<dbReference type="EMBL" id="JBHSSW010000028">
    <property type="protein sequence ID" value="MFC6199212.1"/>
    <property type="molecule type" value="Genomic_DNA"/>
</dbReference>
<proteinExistence type="predicted"/>
<gene>
    <name evidence="1" type="ORF">ACFQDM_14090</name>
</gene>
<dbReference type="RefSeq" id="WP_377380064.1">
    <property type="nucleotide sequence ID" value="NZ_JBHSSW010000028.1"/>
</dbReference>
<name>A0ABW1SC10_9PROT</name>
<comment type="caution">
    <text evidence="1">The sequence shown here is derived from an EMBL/GenBank/DDBJ whole genome shotgun (WGS) entry which is preliminary data.</text>
</comment>
<sequence>MLEQRKDECVSGFSEALLPPKTRKSKHPSPISLRLSLDERALLERDAGSKTLSAHIREQLFGESMTTSFRRPSRKSNKPNVDHVVLAKLLGLLGKSRLAQNMNQIAKAAHMGALPVSDELEAELALACQDIKDMRDTLISAMGKA</sequence>
<keyword evidence="2" id="KW-1185">Reference proteome</keyword>
<protein>
    <recommendedName>
        <fullName evidence="3">Bacterial mobilisation domain-containing protein</fullName>
    </recommendedName>
</protein>
<reference evidence="2" key="1">
    <citation type="journal article" date="2019" name="Int. J. Syst. Evol. Microbiol.">
        <title>The Global Catalogue of Microorganisms (GCM) 10K type strain sequencing project: providing services to taxonomists for standard genome sequencing and annotation.</title>
        <authorList>
            <consortium name="The Broad Institute Genomics Platform"/>
            <consortium name="The Broad Institute Genome Sequencing Center for Infectious Disease"/>
            <person name="Wu L."/>
            <person name="Ma J."/>
        </authorList>
    </citation>
    <scope>NUCLEOTIDE SEQUENCE [LARGE SCALE GENOMIC DNA]</scope>
    <source>
        <strain evidence="2">CGMCC-1.15741</strain>
    </source>
</reference>
<organism evidence="1 2">
    <name type="scientific">Ponticaulis profundi</name>
    <dbReference type="NCBI Taxonomy" id="2665222"/>
    <lineage>
        <taxon>Bacteria</taxon>
        <taxon>Pseudomonadati</taxon>
        <taxon>Pseudomonadota</taxon>
        <taxon>Alphaproteobacteria</taxon>
        <taxon>Hyphomonadales</taxon>
        <taxon>Hyphomonadaceae</taxon>
        <taxon>Ponticaulis</taxon>
    </lineage>
</organism>
<dbReference type="Proteomes" id="UP001596303">
    <property type="component" value="Unassembled WGS sequence"/>
</dbReference>
<evidence type="ECO:0008006" key="3">
    <source>
        <dbReference type="Google" id="ProtNLM"/>
    </source>
</evidence>
<accession>A0ABW1SC10</accession>
<evidence type="ECO:0000313" key="2">
    <source>
        <dbReference type="Proteomes" id="UP001596303"/>
    </source>
</evidence>